<dbReference type="KEGG" id="bfo:118424830"/>
<evidence type="ECO:0000313" key="3">
    <source>
        <dbReference type="RefSeq" id="XP_035689522.1"/>
    </source>
</evidence>
<gene>
    <name evidence="2 3" type="primary">LOC118424830</name>
</gene>
<evidence type="ECO:0000313" key="2">
    <source>
        <dbReference type="RefSeq" id="XP_035689521.1"/>
    </source>
</evidence>
<dbReference type="RefSeq" id="XP_035689522.1">
    <property type="nucleotide sequence ID" value="XM_035833629.1"/>
</dbReference>
<keyword evidence="1" id="KW-1185">Reference proteome</keyword>
<evidence type="ECO:0000313" key="1">
    <source>
        <dbReference type="Proteomes" id="UP000001554"/>
    </source>
</evidence>
<protein>
    <submittedName>
        <fullName evidence="2 3">Uncharacterized protein LOC118424830 isoform X1</fullName>
    </submittedName>
</protein>
<organism evidence="1 3">
    <name type="scientific">Branchiostoma floridae</name>
    <name type="common">Florida lancelet</name>
    <name type="synonym">Amphioxus</name>
    <dbReference type="NCBI Taxonomy" id="7739"/>
    <lineage>
        <taxon>Eukaryota</taxon>
        <taxon>Metazoa</taxon>
        <taxon>Chordata</taxon>
        <taxon>Cephalochordata</taxon>
        <taxon>Leptocardii</taxon>
        <taxon>Amphioxiformes</taxon>
        <taxon>Branchiostomatidae</taxon>
        <taxon>Branchiostoma</taxon>
    </lineage>
</organism>
<sequence>MATYKVEQGSEKGLKPELLKSCAPREVLIHCHCHNFLLYSEETRTWTTPHFSEFFRTRFFNMLKSVAREDSNSDNSSWFLLVHTEQNKTQMDCTTSVSSSTPRSL</sequence>
<reference evidence="2 3" key="2">
    <citation type="submission" date="2025-04" db="UniProtKB">
        <authorList>
            <consortium name="RefSeq"/>
        </authorList>
    </citation>
    <scope>IDENTIFICATION</scope>
    <source>
        <strain evidence="2 3">S238N-H82</strain>
        <tissue evidence="2 3">Testes</tissue>
    </source>
</reference>
<name>A0A9J7N1R1_BRAFL</name>
<dbReference type="RefSeq" id="XP_035689521.1">
    <property type="nucleotide sequence ID" value="XM_035833628.1"/>
</dbReference>
<dbReference type="Proteomes" id="UP000001554">
    <property type="component" value="Chromosome 10"/>
</dbReference>
<accession>A0A9J7N1R1</accession>
<dbReference type="GeneID" id="118424830"/>
<proteinExistence type="predicted"/>
<reference evidence="1" key="1">
    <citation type="journal article" date="2020" name="Nat. Ecol. Evol.">
        <title>Deeply conserved synteny resolves early events in vertebrate evolution.</title>
        <authorList>
            <person name="Simakov O."/>
            <person name="Marletaz F."/>
            <person name="Yue J.X."/>
            <person name="O'Connell B."/>
            <person name="Jenkins J."/>
            <person name="Brandt A."/>
            <person name="Calef R."/>
            <person name="Tung C.H."/>
            <person name="Huang T.K."/>
            <person name="Schmutz J."/>
            <person name="Satoh N."/>
            <person name="Yu J.K."/>
            <person name="Putnam N.H."/>
            <person name="Green R.E."/>
            <person name="Rokhsar D.S."/>
        </authorList>
    </citation>
    <scope>NUCLEOTIDE SEQUENCE [LARGE SCALE GENOMIC DNA]</scope>
    <source>
        <strain evidence="1">S238N-H82</strain>
    </source>
</reference>
<dbReference type="AlphaFoldDB" id="A0A9J7N1R1"/>